<dbReference type="AlphaFoldDB" id="A0A317VLP8"/>
<evidence type="ECO:0000256" key="5">
    <source>
        <dbReference type="SAM" id="Phobius"/>
    </source>
</evidence>
<sequence length="455" mass="50195">MSPESEVTIINNEENNTTSLNTWDGDDDPRNPRNWSTARKLSITFLVNFATLNDSLASTIFSPAVPQILQEFHIHSASLSSFLISVHVIGFAVGPLLCPVSEVYGRSPMMHASNMLFILSSVLCAVSTNVGMLIFAHILMGLAGCVPAVLGGRTLSVWACGSTFGSVIGPIAGGYLAQKAGWRWTFWLEVIVSGLTAIATIFILKETYAPVILHKTRHQNNPTQFQTNTQLLKIAIARPLKLLTRSPTILLSAFYTSTAYVYMYFLITIFPTFFSARYRFNEGEVGLTYLAPSIGLVLGQFIFGPFLDWYHTKQTRIRGYSLPEDRLTLLLPGNVFIATGLFWFEWSAQAHTHWAVPLASTIIINLGVFCVFTSILAYIADSFELLSASARAANAIVRSVLGAVLPLLAPRLYEGLGYGWGFTLLGLIVVGFMPTVVLFRRFGGRLRVDARFRVE</sequence>
<dbReference type="PANTHER" id="PTHR23502">
    <property type="entry name" value="MAJOR FACILITATOR SUPERFAMILY"/>
    <property type="match status" value="1"/>
</dbReference>
<reference evidence="7 8" key="1">
    <citation type="submission" date="2016-12" db="EMBL/GenBank/DDBJ databases">
        <title>The genomes of Aspergillus section Nigri reveals drivers in fungal speciation.</title>
        <authorList>
            <consortium name="DOE Joint Genome Institute"/>
            <person name="Vesth T.C."/>
            <person name="Nybo J."/>
            <person name="Theobald S."/>
            <person name="Brandl J."/>
            <person name="Frisvad J.C."/>
            <person name="Nielsen K.F."/>
            <person name="Lyhne E.K."/>
            <person name="Kogle M.E."/>
            <person name="Kuo A."/>
            <person name="Riley R."/>
            <person name="Clum A."/>
            <person name="Nolan M."/>
            <person name="Lipzen A."/>
            <person name="Salamov A."/>
            <person name="Henrissat B."/>
            <person name="Wiebenga A."/>
            <person name="De Vries R.P."/>
            <person name="Grigoriev I.V."/>
            <person name="Mortensen U.H."/>
            <person name="Andersen M.R."/>
            <person name="Baker S.E."/>
        </authorList>
    </citation>
    <scope>NUCLEOTIDE SEQUENCE [LARGE SCALE GENOMIC DNA]</scope>
    <source>
        <strain evidence="7 8">CBS 115572</strain>
    </source>
</reference>
<evidence type="ECO:0000256" key="3">
    <source>
        <dbReference type="ARBA" id="ARBA00022989"/>
    </source>
</evidence>
<name>A0A317VLP8_9EURO</name>
<keyword evidence="3 5" id="KW-1133">Transmembrane helix</keyword>
<evidence type="ECO:0000256" key="2">
    <source>
        <dbReference type="ARBA" id="ARBA00022692"/>
    </source>
</evidence>
<dbReference type="SUPFAM" id="SSF103473">
    <property type="entry name" value="MFS general substrate transporter"/>
    <property type="match status" value="1"/>
</dbReference>
<dbReference type="PANTHER" id="PTHR23502:SF163">
    <property type="entry name" value="MAJOR FACILITATOR SUPERFAMILY (MFS) PROFILE DOMAIN-CONTAINING PROTEIN"/>
    <property type="match status" value="1"/>
</dbReference>
<evidence type="ECO:0000313" key="7">
    <source>
        <dbReference type="EMBL" id="PWY75293.1"/>
    </source>
</evidence>
<feature type="transmembrane region" description="Helical" evidence="5">
    <location>
        <begin position="358"/>
        <end position="380"/>
    </location>
</feature>
<dbReference type="GO" id="GO:0016020">
    <property type="term" value="C:membrane"/>
    <property type="evidence" value="ECO:0007669"/>
    <property type="project" value="UniProtKB-SubCell"/>
</dbReference>
<dbReference type="Proteomes" id="UP000246702">
    <property type="component" value="Unassembled WGS sequence"/>
</dbReference>
<feature type="transmembrane region" description="Helical" evidence="5">
    <location>
        <begin position="184"/>
        <end position="204"/>
    </location>
</feature>
<protein>
    <submittedName>
        <fullName evidence="7">Polyamine transporter 1</fullName>
    </submittedName>
</protein>
<keyword evidence="8" id="KW-1185">Reference proteome</keyword>
<evidence type="ECO:0000256" key="4">
    <source>
        <dbReference type="ARBA" id="ARBA00023136"/>
    </source>
</evidence>
<dbReference type="GeneID" id="37116223"/>
<accession>A0A317VLP8</accession>
<dbReference type="RefSeq" id="XP_025463920.1">
    <property type="nucleotide sequence ID" value="XM_025614080.1"/>
</dbReference>
<dbReference type="InterPro" id="IPR011701">
    <property type="entry name" value="MFS"/>
</dbReference>
<feature type="transmembrane region" description="Helical" evidence="5">
    <location>
        <begin position="77"/>
        <end position="97"/>
    </location>
</feature>
<proteinExistence type="predicted"/>
<dbReference type="InterPro" id="IPR036259">
    <property type="entry name" value="MFS_trans_sf"/>
</dbReference>
<keyword evidence="4 5" id="KW-0472">Membrane</keyword>
<dbReference type="CDD" id="cd17323">
    <property type="entry name" value="MFS_Tpo1_MDR_like"/>
    <property type="match status" value="1"/>
</dbReference>
<dbReference type="Pfam" id="PF07690">
    <property type="entry name" value="MFS_1"/>
    <property type="match status" value="1"/>
</dbReference>
<organism evidence="7 8">
    <name type="scientific">Aspergillus sclerotioniger CBS 115572</name>
    <dbReference type="NCBI Taxonomy" id="1450535"/>
    <lineage>
        <taxon>Eukaryota</taxon>
        <taxon>Fungi</taxon>
        <taxon>Dikarya</taxon>
        <taxon>Ascomycota</taxon>
        <taxon>Pezizomycotina</taxon>
        <taxon>Eurotiomycetes</taxon>
        <taxon>Eurotiomycetidae</taxon>
        <taxon>Eurotiales</taxon>
        <taxon>Aspergillaceae</taxon>
        <taxon>Aspergillus</taxon>
        <taxon>Aspergillus subgen. Circumdati</taxon>
    </lineage>
</organism>
<evidence type="ECO:0000256" key="1">
    <source>
        <dbReference type="ARBA" id="ARBA00004141"/>
    </source>
</evidence>
<comment type="caution">
    <text evidence="7">The sequence shown here is derived from an EMBL/GenBank/DDBJ whole genome shotgun (WGS) entry which is preliminary data.</text>
</comment>
<dbReference type="GO" id="GO:0022857">
    <property type="term" value="F:transmembrane transporter activity"/>
    <property type="evidence" value="ECO:0007669"/>
    <property type="project" value="InterPro"/>
</dbReference>
<feature type="transmembrane region" description="Helical" evidence="5">
    <location>
        <begin position="155"/>
        <end position="178"/>
    </location>
</feature>
<dbReference type="OrthoDB" id="5296287at2759"/>
<dbReference type="InterPro" id="IPR020846">
    <property type="entry name" value="MFS_dom"/>
</dbReference>
<feature type="transmembrane region" description="Helical" evidence="5">
    <location>
        <begin position="286"/>
        <end position="307"/>
    </location>
</feature>
<dbReference type="PROSITE" id="PS50850">
    <property type="entry name" value="MFS"/>
    <property type="match status" value="1"/>
</dbReference>
<dbReference type="STRING" id="1450535.A0A317VLP8"/>
<feature type="transmembrane region" description="Helical" evidence="5">
    <location>
        <begin position="327"/>
        <end position="346"/>
    </location>
</feature>
<feature type="transmembrane region" description="Helical" evidence="5">
    <location>
        <begin position="248"/>
        <end position="274"/>
    </location>
</feature>
<keyword evidence="2 5" id="KW-0812">Transmembrane</keyword>
<comment type="subcellular location">
    <subcellularLocation>
        <location evidence="1">Membrane</location>
        <topology evidence="1">Multi-pass membrane protein</topology>
    </subcellularLocation>
</comment>
<dbReference type="Gene3D" id="1.20.1250.20">
    <property type="entry name" value="MFS general substrate transporter like domains"/>
    <property type="match status" value="1"/>
</dbReference>
<dbReference type="EMBL" id="MSFK01000029">
    <property type="protein sequence ID" value="PWY75293.1"/>
    <property type="molecule type" value="Genomic_DNA"/>
</dbReference>
<evidence type="ECO:0000313" key="8">
    <source>
        <dbReference type="Proteomes" id="UP000246702"/>
    </source>
</evidence>
<feature type="transmembrane region" description="Helical" evidence="5">
    <location>
        <begin position="419"/>
        <end position="439"/>
    </location>
</feature>
<evidence type="ECO:0000259" key="6">
    <source>
        <dbReference type="PROSITE" id="PS50850"/>
    </source>
</evidence>
<feature type="domain" description="Major facilitator superfamily (MFS) profile" evidence="6">
    <location>
        <begin position="43"/>
        <end position="443"/>
    </location>
</feature>
<feature type="transmembrane region" description="Helical" evidence="5">
    <location>
        <begin position="117"/>
        <end position="143"/>
    </location>
</feature>
<gene>
    <name evidence="7" type="ORF">BO94DRAFT_559575</name>
</gene>